<evidence type="ECO:0000256" key="3">
    <source>
        <dbReference type="ARBA" id="ARBA00022617"/>
    </source>
</evidence>
<dbReference type="AlphaFoldDB" id="A0AAD6VR48"/>
<keyword evidence="11" id="KW-1185">Reference proteome</keyword>
<name>A0AAD6VR48_9AGAR</name>
<dbReference type="Gene3D" id="1.10.630.10">
    <property type="entry name" value="Cytochrome P450"/>
    <property type="match status" value="2"/>
</dbReference>
<evidence type="ECO:0000256" key="6">
    <source>
        <dbReference type="ARBA" id="ARBA00023004"/>
    </source>
</evidence>
<dbReference type="Pfam" id="PF00067">
    <property type="entry name" value="p450"/>
    <property type="match status" value="1"/>
</dbReference>
<dbReference type="PANTHER" id="PTHR24287">
    <property type="entry name" value="P450, PUTATIVE (EUROFUNG)-RELATED"/>
    <property type="match status" value="1"/>
</dbReference>
<keyword evidence="6 8" id="KW-0408">Iron</keyword>
<dbReference type="InterPro" id="IPR036396">
    <property type="entry name" value="Cyt_P450_sf"/>
</dbReference>
<evidence type="ECO:0000256" key="5">
    <source>
        <dbReference type="ARBA" id="ARBA00023002"/>
    </source>
</evidence>
<feature type="binding site" description="axial binding residue" evidence="8">
    <location>
        <position position="254"/>
    </location>
    <ligand>
        <name>heme</name>
        <dbReference type="ChEBI" id="CHEBI:30413"/>
    </ligand>
    <ligandPart>
        <name>Fe</name>
        <dbReference type="ChEBI" id="CHEBI:18248"/>
    </ligandPart>
</feature>
<dbReference type="GO" id="GO:0016705">
    <property type="term" value="F:oxidoreductase activity, acting on paired donors, with incorporation or reduction of molecular oxygen"/>
    <property type="evidence" value="ECO:0007669"/>
    <property type="project" value="InterPro"/>
</dbReference>
<keyword evidence="3 8" id="KW-0349">Heme</keyword>
<dbReference type="PRINTS" id="PR00463">
    <property type="entry name" value="EP450I"/>
</dbReference>
<protein>
    <submittedName>
        <fullName evidence="10">Cytochrome P450</fullName>
    </submittedName>
</protein>
<comment type="cofactor">
    <cofactor evidence="1 8">
        <name>heme</name>
        <dbReference type="ChEBI" id="CHEBI:30413"/>
    </cofactor>
</comment>
<gene>
    <name evidence="10" type="ORF">GGX14DRAFT_586569</name>
</gene>
<evidence type="ECO:0000256" key="2">
    <source>
        <dbReference type="ARBA" id="ARBA00010617"/>
    </source>
</evidence>
<sequence>MWKFHRSMTRPFFSRGRITNFDIFNKHANDAIGQAAARLHEGYAVDIQDVAARFTLDSGTEFLFGESVDSLSAGLAHPSDASLKGQQVQVGRPRFGNKWPLNEFWGDQVIDQFIEPILNDALQDRNQPEPTPFSTSATLTFGVYMLAEHPDVAQRLRAEILDKIENSRRPTHEDLKTMPYLWAFINDPTGHKETLRLYPPVIIYPIFLMYRRTDLWGPDALEFDPDRFLDEGLHKYLTPNPYIFIPFNAGPRICLGQQLVRLLQKFVVFNLAPAAQPEESKPPPSWQSSPLKIREKIIFGTLLTMYAKSLWLMRAEQYAIRRSSCRCRRG</sequence>
<evidence type="ECO:0000256" key="1">
    <source>
        <dbReference type="ARBA" id="ARBA00001971"/>
    </source>
</evidence>
<dbReference type="SUPFAM" id="SSF48264">
    <property type="entry name" value="Cytochrome P450"/>
    <property type="match status" value="1"/>
</dbReference>
<evidence type="ECO:0000256" key="7">
    <source>
        <dbReference type="ARBA" id="ARBA00023033"/>
    </source>
</evidence>
<dbReference type="PROSITE" id="PS00086">
    <property type="entry name" value="CYTOCHROME_P450"/>
    <property type="match status" value="1"/>
</dbReference>
<accession>A0AAD6VR48</accession>
<evidence type="ECO:0000256" key="4">
    <source>
        <dbReference type="ARBA" id="ARBA00022723"/>
    </source>
</evidence>
<keyword evidence="7 9" id="KW-0503">Monooxygenase</keyword>
<comment type="caution">
    <text evidence="10">The sequence shown here is derived from an EMBL/GenBank/DDBJ whole genome shotgun (WGS) entry which is preliminary data.</text>
</comment>
<dbReference type="InterPro" id="IPR001128">
    <property type="entry name" value="Cyt_P450"/>
</dbReference>
<evidence type="ECO:0000313" key="10">
    <source>
        <dbReference type="EMBL" id="KAJ7220322.1"/>
    </source>
</evidence>
<proteinExistence type="inferred from homology"/>
<organism evidence="10 11">
    <name type="scientific">Mycena pura</name>
    <dbReference type="NCBI Taxonomy" id="153505"/>
    <lineage>
        <taxon>Eukaryota</taxon>
        <taxon>Fungi</taxon>
        <taxon>Dikarya</taxon>
        <taxon>Basidiomycota</taxon>
        <taxon>Agaricomycotina</taxon>
        <taxon>Agaricomycetes</taxon>
        <taxon>Agaricomycetidae</taxon>
        <taxon>Agaricales</taxon>
        <taxon>Marasmiineae</taxon>
        <taxon>Mycenaceae</taxon>
        <taxon>Mycena</taxon>
    </lineage>
</organism>
<dbReference type="Proteomes" id="UP001219525">
    <property type="component" value="Unassembled WGS sequence"/>
</dbReference>
<dbReference type="PANTHER" id="PTHR24287:SF1">
    <property type="entry name" value="P450, PUTATIVE (EUROFUNG)-RELATED"/>
    <property type="match status" value="1"/>
</dbReference>
<evidence type="ECO:0000256" key="9">
    <source>
        <dbReference type="RuleBase" id="RU000461"/>
    </source>
</evidence>
<dbReference type="InterPro" id="IPR017972">
    <property type="entry name" value="Cyt_P450_CS"/>
</dbReference>
<dbReference type="PRINTS" id="PR00385">
    <property type="entry name" value="P450"/>
</dbReference>
<reference evidence="10" key="1">
    <citation type="submission" date="2023-03" db="EMBL/GenBank/DDBJ databases">
        <title>Massive genome expansion in bonnet fungi (Mycena s.s.) driven by repeated elements and novel gene families across ecological guilds.</title>
        <authorList>
            <consortium name="Lawrence Berkeley National Laboratory"/>
            <person name="Harder C.B."/>
            <person name="Miyauchi S."/>
            <person name="Viragh M."/>
            <person name="Kuo A."/>
            <person name="Thoen E."/>
            <person name="Andreopoulos B."/>
            <person name="Lu D."/>
            <person name="Skrede I."/>
            <person name="Drula E."/>
            <person name="Henrissat B."/>
            <person name="Morin E."/>
            <person name="Kohler A."/>
            <person name="Barry K."/>
            <person name="LaButti K."/>
            <person name="Morin E."/>
            <person name="Salamov A."/>
            <person name="Lipzen A."/>
            <person name="Mereny Z."/>
            <person name="Hegedus B."/>
            <person name="Baldrian P."/>
            <person name="Stursova M."/>
            <person name="Weitz H."/>
            <person name="Taylor A."/>
            <person name="Grigoriev I.V."/>
            <person name="Nagy L.G."/>
            <person name="Martin F."/>
            <person name="Kauserud H."/>
        </authorList>
    </citation>
    <scope>NUCLEOTIDE SEQUENCE</scope>
    <source>
        <strain evidence="10">9144</strain>
    </source>
</reference>
<comment type="similarity">
    <text evidence="2 9">Belongs to the cytochrome P450 family.</text>
</comment>
<keyword evidence="4 8" id="KW-0479">Metal-binding</keyword>
<keyword evidence="5 9" id="KW-0560">Oxidoreductase</keyword>
<evidence type="ECO:0000313" key="11">
    <source>
        <dbReference type="Proteomes" id="UP001219525"/>
    </source>
</evidence>
<dbReference type="InterPro" id="IPR047146">
    <property type="entry name" value="Cyt_P450_E_CYP52_fungi"/>
</dbReference>
<dbReference type="EMBL" id="JARJCW010000010">
    <property type="protein sequence ID" value="KAJ7220322.1"/>
    <property type="molecule type" value="Genomic_DNA"/>
</dbReference>
<dbReference type="InterPro" id="IPR002401">
    <property type="entry name" value="Cyt_P450_E_grp-I"/>
</dbReference>
<dbReference type="GO" id="GO:0005506">
    <property type="term" value="F:iron ion binding"/>
    <property type="evidence" value="ECO:0007669"/>
    <property type="project" value="InterPro"/>
</dbReference>
<evidence type="ECO:0000256" key="8">
    <source>
        <dbReference type="PIRSR" id="PIRSR602401-1"/>
    </source>
</evidence>
<dbReference type="GO" id="GO:0020037">
    <property type="term" value="F:heme binding"/>
    <property type="evidence" value="ECO:0007669"/>
    <property type="project" value="InterPro"/>
</dbReference>
<dbReference type="GO" id="GO:0004497">
    <property type="term" value="F:monooxygenase activity"/>
    <property type="evidence" value="ECO:0007669"/>
    <property type="project" value="UniProtKB-KW"/>
</dbReference>